<accession>A0AAW1LGZ8</accession>
<dbReference type="GO" id="GO:0004190">
    <property type="term" value="F:aspartic-type endopeptidase activity"/>
    <property type="evidence" value="ECO:0007669"/>
    <property type="project" value="UniProtKB-KW"/>
</dbReference>
<keyword evidence="6" id="KW-0732">Signal</keyword>
<dbReference type="SUPFAM" id="SSF50630">
    <property type="entry name" value="Acid proteases"/>
    <property type="match status" value="1"/>
</dbReference>
<evidence type="ECO:0000256" key="6">
    <source>
        <dbReference type="SAM" id="SignalP"/>
    </source>
</evidence>
<dbReference type="CDD" id="cd05476">
    <property type="entry name" value="pepsin_A_like_plant"/>
    <property type="match status" value="1"/>
</dbReference>
<dbReference type="Pfam" id="PF14543">
    <property type="entry name" value="TAXi_N"/>
    <property type="match status" value="1"/>
</dbReference>
<evidence type="ECO:0000313" key="8">
    <source>
        <dbReference type="EMBL" id="KAK9732794.1"/>
    </source>
</evidence>
<dbReference type="InterPro" id="IPR032861">
    <property type="entry name" value="TAXi_N"/>
</dbReference>
<dbReference type="InterPro" id="IPR034161">
    <property type="entry name" value="Pepsin-like_plant"/>
</dbReference>
<dbReference type="AlphaFoldDB" id="A0AAW1LGZ8"/>
<dbReference type="PANTHER" id="PTHR47967">
    <property type="entry name" value="OS07G0603500 PROTEIN-RELATED"/>
    <property type="match status" value="1"/>
</dbReference>
<dbReference type="EMBL" id="JBDFQZ010000004">
    <property type="protein sequence ID" value="KAK9732794.1"/>
    <property type="molecule type" value="Genomic_DNA"/>
</dbReference>
<dbReference type="GO" id="GO:0006508">
    <property type="term" value="P:proteolysis"/>
    <property type="evidence" value="ECO:0007669"/>
    <property type="project" value="UniProtKB-KW"/>
</dbReference>
<name>A0AAW1LGZ8_SAPOF</name>
<dbReference type="GO" id="GO:0005576">
    <property type="term" value="C:extracellular region"/>
    <property type="evidence" value="ECO:0007669"/>
    <property type="project" value="TreeGrafter"/>
</dbReference>
<dbReference type="InterPro" id="IPR033121">
    <property type="entry name" value="PEPTIDASE_A1"/>
</dbReference>
<evidence type="ECO:0000256" key="4">
    <source>
        <dbReference type="ARBA" id="ARBA00022801"/>
    </source>
</evidence>
<keyword evidence="2" id="KW-0645">Protease</keyword>
<organism evidence="8 9">
    <name type="scientific">Saponaria officinalis</name>
    <name type="common">Common soapwort</name>
    <name type="synonym">Lychnis saponaria</name>
    <dbReference type="NCBI Taxonomy" id="3572"/>
    <lineage>
        <taxon>Eukaryota</taxon>
        <taxon>Viridiplantae</taxon>
        <taxon>Streptophyta</taxon>
        <taxon>Embryophyta</taxon>
        <taxon>Tracheophyta</taxon>
        <taxon>Spermatophyta</taxon>
        <taxon>Magnoliopsida</taxon>
        <taxon>eudicotyledons</taxon>
        <taxon>Gunneridae</taxon>
        <taxon>Pentapetalae</taxon>
        <taxon>Caryophyllales</taxon>
        <taxon>Caryophyllaceae</taxon>
        <taxon>Caryophylleae</taxon>
        <taxon>Saponaria</taxon>
    </lineage>
</organism>
<dbReference type="InterPro" id="IPR021109">
    <property type="entry name" value="Peptidase_aspartic_dom_sf"/>
</dbReference>
<feature type="chain" id="PRO_5043699349" description="Peptidase A1 domain-containing protein" evidence="6">
    <location>
        <begin position="28"/>
        <end position="454"/>
    </location>
</feature>
<feature type="domain" description="Peptidase A1" evidence="7">
    <location>
        <begin position="91"/>
        <end position="449"/>
    </location>
</feature>
<evidence type="ECO:0000313" key="9">
    <source>
        <dbReference type="Proteomes" id="UP001443914"/>
    </source>
</evidence>
<keyword evidence="3" id="KW-0064">Aspartyl protease</keyword>
<gene>
    <name evidence="8" type="ORF">RND81_04G022800</name>
</gene>
<dbReference type="PANTHER" id="PTHR47967:SF128">
    <property type="entry name" value="ASPARTIC PROTEINASE CDR1-LIKE"/>
    <property type="match status" value="1"/>
</dbReference>
<evidence type="ECO:0000256" key="2">
    <source>
        <dbReference type="ARBA" id="ARBA00022670"/>
    </source>
</evidence>
<comment type="caution">
    <text evidence="8">The sequence shown here is derived from an EMBL/GenBank/DDBJ whole genome shotgun (WGS) entry which is preliminary data.</text>
</comment>
<dbReference type="Proteomes" id="UP001443914">
    <property type="component" value="Unassembled WGS sequence"/>
</dbReference>
<dbReference type="InterPro" id="IPR051708">
    <property type="entry name" value="Plant_Aspart_Prot_A1"/>
</dbReference>
<keyword evidence="4" id="KW-0378">Hydrolase</keyword>
<keyword evidence="5" id="KW-0325">Glycoprotein</keyword>
<evidence type="ECO:0000256" key="5">
    <source>
        <dbReference type="ARBA" id="ARBA00023180"/>
    </source>
</evidence>
<evidence type="ECO:0000256" key="3">
    <source>
        <dbReference type="ARBA" id="ARBA00022750"/>
    </source>
</evidence>
<evidence type="ECO:0000256" key="1">
    <source>
        <dbReference type="ARBA" id="ARBA00007447"/>
    </source>
</evidence>
<dbReference type="InterPro" id="IPR032799">
    <property type="entry name" value="TAXi_C"/>
</dbReference>
<protein>
    <recommendedName>
        <fullName evidence="7">Peptidase A1 domain-containing protein</fullName>
    </recommendedName>
</protein>
<dbReference type="Pfam" id="PF14541">
    <property type="entry name" value="TAXi_C"/>
    <property type="match status" value="1"/>
</dbReference>
<feature type="signal peptide" evidence="6">
    <location>
        <begin position="1"/>
        <end position="27"/>
    </location>
</feature>
<dbReference type="PROSITE" id="PS51767">
    <property type="entry name" value="PEPTIDASE_A1"/>
    <property type="match status" value="1"/>
</dbReference>
<proteinExistence type="inferred from homology"/>
<reference evidence="8" key="1">
    <citation type="submission" date="2024-03" db="EMBL/GenBank/DDBJ databases">
        <title>WGS assembly of Saponaria officinalis var. Norfolk2.</title>
        <authorList>
            <person name="Jenkins J."/>
            <person name="Shu S."/>
            <person name="Grimwood J."/>
            <person name="Barry K."/>
            <person name="Goodstein D."/>
            <person name="Schmutz J."/>
            <person name="Leebens-Mack J."/>
            <person name="Osbourn A."/>
        </authorList>
    </citation>
    <scope>NUCLEOTIDE SEQUENCE [LARGE SCALE GENOMIC DNA]</scope>
    <source>
        <strain evidence="8">JIC</strain>
    </source>
</reference>
<keyword evidence="9" id="KW-1185">Reference proteome</keyword>
<dbReference type="Gene3D" id="2.40.70.10">
    <property type="entry name" value="Acid Proteases"/>
    <property type="match status" value="2"/>
</dbReference>
<evidence type="ECO:0000259" key="7">
    <source>
        <dbReference type="PROSITE" id="PS51767"/>
    </source>
</evidence>
<comment type="similarity">
    <text evidence="1">Belongs to the peptidase A1 family.</text>
</comment>
<sequence>MPLIDKILVFFCLAIILGLSLISNTDGFTVKMIPIESPHLNFLQNRFNVQERHQFLANISMSRVLSHRKKYRAISPDSIRMTTSRVTHSYFVTQLSLGEGPGASTLYVQLDTTSDVTWLQCQDCNPCFPAANFPYKKSTSFKQLGVHDPMCFPPVFYYQGACGLSLDFDLGKGNLIGIYGQDNFKFLNSTTQQSDVYTGLVFGCAVKNTNIQFGNNGQIIGVFGLGSSPISFTTQLKSVIKGRFSYCLPPLKPTNPTNLDFGDDAGISGDAMTQVKTIAMHVGKQYYLYLTGVSVAGERVPIDTSYFDPGEDFKKGFFIDTGSPYTILAEGVFNPIKDAIAKYFKDKYDWVPISRQQFWELCYHLSYFHEWETPNVILHFWNIDRTEEVDMILDKNHLFQDLSEEYPDLQGFCLMISTTPDPGPSFLGAFQQVNYKFLYDLNNGALSFVPQTCQ</sequence>